<dbReference type="AlphaFoldDB" id="A0AAV7LIH6"/>
<reference evidence="1" key="1">
    <citation type="journal article" date="2022" name="bioRxiv">
        <title>Sequencing and chromosome-scale assembly of the giantPleurodeles waltlgenome.</title>
        <authorList>
            <person name="Brown T."/>
            <person name="Elewa A."/>
            <person name="Iarovenko S."/>
            <person name="Subramanian E."/>
            <person name="Araus A.J."/>
            <person name="Petzold A."/>
            <person name="Susuki M."/>
            <person name="Suzuki K.-i.T."/>
            <person name="Hayashi T."/>
            <person name="Toyoda A."/>
            <person name="Oliveira C."/>
            <person name="Osipova E."/>
            <person name="Leigh N.D."/>
            <person name="Simon A."/>
            <person name="Yun M.H."/>
        </authorList>
    </citation>
    <scope>NUCLEOTIDE SEQUENCE</scope>
    <source>
        <strain evidence="1">20211129_DDA</strain>
        <tissue evidence="1">Liver</tissue>
    </source>
</reference>
<evidence type="ECO:0000313" key="2">
    <source>
        <dbReference type="Proteomes" id="UP001066276"/>
    </source>
</evidence>
<dbReference type="Gene3D" id="3.30.70.1820">
    <property type="entry name" value="L1 transposable element, RRM domain"/>
    <property type="match status" value="1"/>
</dbReference>
<dbReference type="EMBL" id="JANPWB010000015">
    <property type="protein sequence ID" value="KAJ1090182.1"/>
    <property type="molecule type" value="Genomic_DNA"/>
</dbReference>
<comment type="caution">
    <text evidence="1">The sequence shown here is derived from an EMBL/GenBank/DDBJ whole genome shotgun (WGS) entry which is preliminary data.</text>
</comment>
<proteinExistence type="predicted"/>
<dbReference type="Proteomes" id="UP001066276">
    <property type="component" value="Chromosome 11"/>
</dbReference>
<evidence type="ECO:0000313" key="1">
    <source>
        <dbReference type="EMBL" id="KAJ1090182.1"/>
    </source>
</evidence>
<name>A0AAV7LIH6_PLEWA</name>
<gene>
    <name evidence="1" type="ORF">NDU88_003317</name>
</gene>
<accession>A0AAV7LIH6</accession>
<keyword evidence="2" id="KW-1185">Reference proteome</keyword>
<organism evidence="1 2">
    <name type="scientific">Pleurodeles waltl</name>
    <name type="common">Iberian ribbed newt</name>
    <dbReference type="NCBI Taxonomy" id="8319"/>
    <lineage>
        <taxon>Eukaryota</taxon>
        <taxon>Metazoa</taxon>
        <taxon>Chordata</taxon>
        <taxon>Craniata</taxon>
        <taxon>Vertebrata</taxon>
        <taxon>Euteleostomi</taxon>
        <taxon>Amphibia</taxon>
        <taxon>Batrachia</taxon>
        <taxon>Caudata</taxon>
        <taxon>Salamandroidea</taxon>
        <taxon>Salamandridae</taxon>
        <taxon>Pleurodelinae</taxon>
        <taxon>Pleurodeles</taxon>
    </lineage>
</organism>
<sequence>MPGGRTSGKQSGKPSRQLLFSEALQNLRAPPPTSELQALTPPGIMTEPAQGATMDRIEGADIHSYLRETLPKLTGLTFDPPLEFQRVHRLGPKRRDNANHPLPIIPCLLRHVQTRQLL</sequence>
<protein>
    <submittedName>
        <fullName evidence="1">Uncharacterized protein</fullName>
    </submittedName>
</protein>